<evidence type="ECO:0000313" key="1">
    <source>
        <dbReference type="EMBL" id="KAG8006695.1"/>
    </source>
</evidence>
<dbReference type="Proteomes" id="UP000805704">
    <property type="component" value="Chromosome 20"/>
</dbReference>
<gene>
    <name evidence="1" type="ORF">GBF38_022659</name>
</gene>
<comment type="caution">
    <text evidence="1">The sequence shown here is derived from an EMBL/GenBank/DDBJ whole genome shotgun (WGS) entry which is preliminary data.</text>
</comment>
<accession>A0ACB7EWT8</accession>
<organism evidence="1 2">
    <name type="scientific">Nibea albiflora</name>
    <name type="common">Yellow drum</name>
    <name type="synonym">Corvina albiflora</name>
    <dbReference type="NCBI Taxonomy" id="240163"/>
    <lineage>
        <taxon>Eukaryota</taxon>
        <taxon>Metazoa</taxon>
        <taxon>Chordata</taxon>
        <taxon>Craniata</taxon>
        <taxon>Vertebrata</taxon>
        <taxon>Euteleostomi</taxon>
        <taxon>Actinopterygii</taxon>
        <taxon>Neopterygii</taxon>
        <taxon>Teleostei</taxon>
        <taxon>Neoteleostei</taxon>
        <taxon>Acanthomorphata</taxon>
        <taxon>Eupercaria</taxon>
        <taxon>Sciaenidae</taxon>
        <taxon>Nibea</taxon>
    </lineage>
</organism>
<sequence>MMRKVRILIPLLLLLLPVSCFDPRVDVGIHYSNSREWYSAQAECRRKHIDLVTISDENENMMMIKFHGWIGFHKQDNSLWRWSMGDEKANYTNWEGNDPDSGEHCAYTRGDELVWRSDTCYTAHTYMCYDQRMILVKEKKTWQEALKHCRALEPLDATRPATDDNNNRYDLATLLTGDDYSFAQDKAKENGEGVWTGLRFLAGQWLWMGREPVEHMNITFCPKSQTFCGIMESTGLVLQDCALERSFLCYTTYILTSGGEVIPIV</sequence>
<reference evidence="1" key="1">
    <citation type="submission" date="2020-04" db="EMBL/GenBank/DDBJ databases">
        <title>A chromosome-scale assembly and high-density genetic map of the yellow drum (Nibea albiflora) genome.</title>
        <authorList>
            <person name="Xu D."/>
            <person name="Zhang W."/>
            <person name="Chen R."/>
            <person name="Tan P."/>
            <person name="Wang L."/>
            <person name="Song H."/>
            <person name="Tian L."/>
            <person name="Zhu Q."/>
            <person name="Wang B."/>
        </authorList>
    </citation>
    <scope>NUCLEOTIDE SEQUENCE</scope>
    <source>
        <strain evidence="1">ZJHYS-2018</strain>
    </source>
</reference>
<evidence type="ECO:0000313" key="2">
    <source>
        <dbReference type="Proteomes" id="UP000805704"/>
    </source>
</evidence>
<protein>
    <submittedName>
        <fullName evidence="1">Uncharacterized protein</fullName>
    </submittedName>
</protein>
<proteinExistence type="predicted"/>
<dbReference type="EMBL" id="CM024808">
    <property type="protein sequence ID" value="KAG8006695.1"/>
    <property type="molecule type" value="Genomic_DNA"/>
</dbReference>
<name>A0ACB7EWT8_NIBAL</name>
<keyword evidence="2" id="KW-1185">Reference proteome</keyword>